<keyword evidence="2" id="KW-0812">Transmembrane</keyword>
<keyword evidence="2" id="KW-1133">Transmembrane helix</keyword>
<dbReference type="Proteomes" id="UP001218638">
    <property type="component" value="Chromosome"/>
</dbReference>
<proteinExistence type="predicted"/>
<dbReference type="RefSeq" id="WP_330928245.1">
    <property type="nucleotide sequence ID" value="NZ_CP119075.1"/>
</dbReference>
<dbReference type="InterPro" id="IPR036465">
    <property type="entry name" value="vWFA_dom_sf"/>
</dbReference>
<name>A0AAF0CNX7_9BACT</name>
<keyword evidence="1" id="KW-0175">Coiled coil</keyword>
<accession>A0AAF0CNX7</accession>
<evidence type="ECO:0000256" key="2">
    <source>
        <dbReference type="SAM" id="Phobius"/>
    </source>
</evidence>
<organism evidence="3 4">
    <name type="scientific">Synoicihabitans lomoniglobus</name>
    <dbReference type="NCBI Taxonomy" id="2909285"/>
    <lineage>
        <taxon>Bacteria</taxon>
        <taxon>Pseudomonadati</taxon>
        <taxon>Verrucomicrobiota</taxon>
        <taxon>Opitutia</taxon>
        <taxon>Opitutales</taxon>
        <taxon>Opitutaceae</taxon>
        <taxon>Synoicihabitans</taxon>
    </lineage>
</organism>
<keyword evidence="2" id="KW-0472">Membrane</keyword>
<dbReference type="AlphaFoldDB" id="A0AAF0CNX7"/>
<dbReference type="Gene3D" id="3.40.50.410">
    <property type="entry name" value="von Willebrand factor, type A domain"/>
    <property type="match status" value="1"/>
</dbReference>
<reference evidence="3" key="1">
    <citation type="submission" date="2023-03" db="EMBL/GenBank/DDBJ databases">
        <title>Lomoglobus Profundus gen. nov., sp. nov., a novel member of the phylum Verrucomicrobia, isolated from deep-marine sediment of South China Sea.</title>
        <authorList>
            <person name="Ahmad T."/>
            <person name="Ishaq S.E."/>
            <person name="Wang F."/>
        </authorList>
    </citation>
    <scope>NUCLEOTIDE SEQUENCE</scope>
    <source>
        <strain evidence="3">LMO-M01</strain>
    </source>
</reference>
<evidence type="ECO:0000313" key="4">
    <source>
        <dbReference type="Proteomes" id="UP001218638"/>
    </source>
</evidence>
<evidence type="ECO:0000256" key="1">
    <source>
        <dbReference type="SAM" id="Coils"/>
    </source>
</evidence>
<feature type="transmembrane region" description="Helical" evidence="2">
    <location>
        <begin position="12"/>
        <end position="35"/>
    </location>
</feature>
<feature type="coiled-coil region" evidence="1">
    <location>
        <begin position="66"/>
        <end position="128"/>
    </location>
</feature>
<evidence type="ECO:0000313" key="3">
    <source>
        <dbReference type="EMBL" id="WED65226.1"/>
    </source>
</evidence>
<sequence length="355" mass="39880">MRRKRRSAPIFSVSFLDCICCGFGGVLLLFVLLAGKQRNLQEQQMAKIREVVGQYEFNVKTKEESIQTLEMQAKEREGRSEELELSNNVTMEELTEMEQQLALLMRSESELQKELELLLAEKEALATTEIPDPVPIPNVKRRQYLTGFQMEGQYILFLVRASGSMVGNTIEEAIELQSKSDEEKRASKKWKRVVDSVRWLISSLPQDSAFQVMMFAEETEPLLATHSIDWIARDDGETIREVIKALEAVVPKGGANLERAFLEVRGMSSVPDSLILLTDGLPTQSDSYASGEFVSDEDRVRFFNAAARVAAGDIPVNTILYPLEGDPASPFLFWQLADKTKGALVSPAPSWPDIR</sequence>
<dbReference type="EMBL" id="CP119075">
    <property type="protein sequence ID" value="WED65226.1"/>
    <property type="molecule type" value="Genomic_DNA"/>
</dbReference>
<dbReference type="CDD" id="cd00198">
    <property type="entry name" value="vWFA"/>
    <property type="match status" value="1"/>
</dbReference>
<dbReference type="KEGG" id="slom:PXH66_23045"/>
<protein>
    <submittedName>
        <fullName evidence="3">VWA domain-containing protein</fullName>
    </submittedName>
</protein>
<dbReference type="SUPFAM" id="SSF53300">
    <property type="entry name" value="vWA-like"/>
    <property type="match status" value="1"/>
</dbReference>
<gene>
    <name evidence="3" type="ORF">PXH66_23045</name>
</gene>
<keyword evidence="4" id="KW-1185">Reference proteome</keyword>